<proteinExistence type="predicted"/>
<gene>
    <name evidence="2" type="ordered locus">Fluta_1382</name>
</gene>
<feature type="region of interest" description="Disordered" evidence="1">
    <location>
        <begin position="404"/>
        <end position="423"/>
    </location>
</feature>
<dbReference type="Proteomes" id="UP000007463">
    <property type="component" value="Chromosome"/>
</dbReference>
<evidence type="ECO:0000256" key="1">
    <source>
        <dbReference type="SAM" id="MobiDB-lite"/>
    </source>
</evidence>
<dbReference type="InterPro" id="IPR022385">
    <property type="entry name" value="Rhs_assc_core"/>
</dbReference>
<feature type="compositionally biased region" description="Basic residues" evidence="1">
    <location>
        <begin position="412"/>
        <end position="423"/>
    </location>
</feature>
<keyword evidence="3" id="KW-1185">Reference proteome</keyword>
<dbReference type="Gene3D" id="2.180.10.10">
    <property type="entry name" value="RHS repeat-associated core"/>
    <property type="match status" value="1"/>
</dbReference>
<protein>
    <submittedName>
        <fullName evidence="2">RHS repeat-associated core domain protein</fullName>
    </submittedName>
</protein>
<sequence>MNVLTGSPNKLRVAGEIPAIQRNFGVTPNDNYELTYTQTENNSVTFTVEQSSNGTTGWSTLMNTTSTNGTHTRNFTPTQAYLRVKYSGSAAFSLANMTLVGTDTDTSYSLIARGDYRYGFNSMEKDDELKGSGNSYDFGARMYDSRLGRWLTIDPLAGKQPSQSPYKAFLNNPNLFVDPNGETEYHINVLINEKTGKAVITVTVASSDVMTDGVKHTIWDSQATSHQENFYYDFAKVTVTTISKKGKIKVQESTQIIKGNGEKRYIKDYDYVLFGGDKKYDTHSEWYTPKDLGVEVSFGINMGGSTGGSGAIGQDWSKNAVGSVSFDDLSAILSRSSISGGYSPGSGSWHSLTKGQVQDFLKTAKESVETGNKIGEAYNETKKAIIKTDSCEVCGQIGTEDKMKSESWHGSLVKRKGYEKKQK</sequence>
<evidence type="ECO:0000313" key="2">
    <source>
        <dbReference type="EMBL" id="AEA43376.1"/>
    </source>
</evidence>
<dbReference type="RefSeq" id="WP_013686147.1">
    <property type="nucleotide sequence ID" value="NC_015321.1"/>
</dbReference>
<reference evidence="2 3" key="1">
    <citation type="journal article" date="2011" name="Stand. Genomic Sci.">
        <title>Complete genome sequence of the gliding freshwater bacterium Fluviicola taffensis type strain (RW262).</title>
        <authorList>
            <person name="Woyke T."/>
            <person name="Chertkov O."/>
            <person name="Lapidus A."/>
            <person name="Nolan M."/>
            <person name="Lucas S."/>
            <person name="Del Rio T.G."/>
            <person name="Tice H."/>
            <person name="Cheng J.F."/>
            <person name="Tapia R."/>
            <person name="Han C."/>
            <person name="Goodwin L."/>
            <person name="Pitluck S."/>
            <person name="Liolios K."/>
            <person name="Pagani I."/>
            <person name="Ivanova N."/>
            <person name="Huntemann M."/>
            <person name="Mavromatis K."/>
            <person name="Mikhailova N."/>
            <person name="Pati A."/>
            <person name="Chen A."/>
            <person name="Palaniappan K."/>
            <person name="Land M."/>
            <person name="Hauser L."/>
            <person name="Brambilla E.M."/>
            <person name="Rohde M."/>
            <person name="Mwirichia R."/>
            <person name="Sikorski J."/>
            <person name="Tindall B.J."/>
            <person name="Goker M."/>
            <person name="Bristow J."/>
            <person name="Eisen J.A."/>
            <person name="Markowitz V."/>
            <person name="Hugenholtz P."/>
            <person name="Klenk H.P."/>
            <person name="Kyrpides N.C."/>
        </authorList>
    </citation>
    <scope>NUCLEOTIDE SEQUENCE [LARGE SCALE GENOMIC DNA]</scope>
    <source>
        <strain evidence="3">DSM 16823 / RW262 / RW262</strain>
    </source>
</reference>
<dbReference type="NCBIfam" id="TIGR03696">
    <property type="entry name" value="Rhs_assc_core"/>
    <property type="match status" value="1"/>
</dbReference>
<dbReference type="KEGG" id="fte:Fluta_1382"/>
<reference evidence="3" key="2">
    <citation type="submission" date="2011-02" db="EMBL/GenBank/DDBJ databases">
        <title>The complete genome of Fluviicola taffensis DSM 16823.</title>
        <authorList>
            <consortium name="US DOE Joint Genome Institute (JGI-PGF)"/>
            <person name="Lucas S."/>
            <person name="Copeland A."/>
            <person name="Lapidus A."/>
            <person name="Bruce D."/>
            <person name="Goodwin L."/>
            <person name="Pitluck S."/>
            <person name="Kyrpides N."/>
            <person name="Mavromatis K."/>
            <person name="Ivanova N."/>
            <person name="Mikhailova N."/>
            <person name="Pagani I."/>
            <person name="Chertkov O."/>
            <person name="Detter J.C."/>
            <person name="Han C."/>
            <person name="Tapia R."/>
            <person name="Land M."/>
            <person name="Hauser L."/>
            <person name="Markowitz V."/>
            <person name="Cheng J.-F."/>
            <person name="Hugenholtz P."/>
            <person name="Woyke T."/>
            <person name="Wu D."/>
            <person name="Tindall B."/>
            <person name="Pomrenke H.G."/>
            <person name="Brambilla E."/>
            <person name="Klenk H.-P."/>
            <person name="Eisen J.A."/>
        </authorList>
    </citation>
    <scope>NUCLEOTIDE SEQUENCE [LARGE SCALE GENOMIC DNA]</scope>
    <source>
        <strain evidence="3">DSM 16823 / RW262 / RW262</strain>
    </source>
</reference>
<name>F2IDK3_FLUTR</name>
<organism evidence="2 3">
    <name type="scientific">Fluviicola taffensis (strain DSM 16823 / NCIMB 13979 / RW262)</name>
    <dbReference type="NCBI Taxonomy" id="755732"/>
    <lineage>
        <taxon>Bacteria</taxon>
        <taxon>Pseudomonadati</taxon>
        <taxon>Bacteroidota</taxon>
        <taxon>Flavobacteriia</taxon>
        <taxon>Flavobacteriales</taxon>
        <taxon>Crocinitomicaceae</taxon>
        <taxon>Fluviicola</taxon>
    </lineage>
</organism>
<dbReference type="EMBL" id="CP002542">
    <property type="protein sequence ID" value="AEA43376.1"/>
    <property type="molecule type" value="Genomic_DNA"/>
</dbReference>
<evidence type="ECO:0000313" key="3">
    <source>
        <dbReference type="Proteomes" id="UP000007463"/>
    </source>
</evidence>
<dbReference type="OrthoDB" id="2972467at2"/>
<accession>F2IDK3</accession>
<dbReference type="STRING" id="755732.Fluta_1382"/>
<dbReference type="HOGENOM" id="CLU_648524_0_0_10"/>
<dbReference type="AlphaFoldDB" id="F2IDK3"/>
<dbReference type="eggNOG" id="COG3209">
    <property type="taxonomic scope" value="Bacteria"/>
</dbReference>